<protein>
    <submittedName>
        <fullName evidence="3">Restriction endonuclease</fullName>
        <ecNumber evidence="3">3.1.21.-</ecNumber>
    </submittedName>
</protein>
<dbReference type="InterPro" id="IPR011856">
    <property type="entry name" value="tRNA_endonuc-like_dom_sf"/>
</dbReference>
<feature type="domain" description="Restriction endonuclease type IV Mrr" evidence="1">
    <location>
        <begin position="259"/>
        <end position="374"/>
    </location>
</feature>
<gene>
    <name evidence="3" type="ORF">ACH49Z_15385</name>
</gene>
<evidence type="ECO:0000313" key="3">
    <source>
        <dbReference type="EMBL" id="MFI2231227.1"/>
    </source>
</evidence>
<organism evidence="3 4">
    <name type="scientific">Nocardia testacea</name>
    <dbReference type="NCBI Taxonomy" id="248551"/>
    <lineage>
        <taxon>Bacteria</taxon>
        <taxon>Bacillati</taxon>
        <taxon>Actinomycetota</taxon>
        <taxon>Actinomycetes</taxon>
        <taxon>Mycobacteriales</taxon>
        <taxon>Nocardiaceae</taxon>
        <taxon>Nocardia</taxon>
    </lineage>
</organism>
<dbReference type="InterPro" id="IPR041409">
    <property type="entry name" value="RE_AspBHI_N"/>
</dbReference>
<keyword evidence="3" id="KW-0255">Endonuclease</keyword>
<dbReference type="GO" id="GO:0016787">
    <property type="term" value="F:hydrolase activity"/>
    <property type="evidence" value="ECO:0007669"/>
    <property type="project" value="UniProtKB-KW"/>
</dbReference>
<dbReference type="Pfam" id="PF18062">
    <property type="entry name" value="RE_AspBHI_N"/>
    <property type="match status" value="1"/>
</dbReference>
<comment type="caution">
    <text evidence="3">The sequence shown here is derived from an EMBL/GenBank/DDBJ whole genome shotgun (WGS) entry which is preliminary data.</text>
</comment>
<evidence type="ECO:0000259" key="1">
    <source>
        <dbReference type="Pfam" id="PF04471"/>
    </source>
</evidence>
<proteinExistence type="predicted"/>
<dbReference type="InterPro" id="IPR007560">
    <property type="entry name" value="Restrct_endonuc_IV_Mrr"/>
</dbReference>
<feature type="domain" description="Restriction endonuclease AspBHI N-terminal" evidence="2">
    <location>
        <begin position="31"/>
        <end position="217"/>
    </location>
</feature>
<name>A0ABW7W225_9NOCA</name>
<sequence>MTGKAVGVDFEELHAADLHVDRLYLAGTNGTAGDDPLARLLPVGNQGGFRYNGSVRKNAVNLVVLYTDGTNSDWPDQLDPETGIFTYFGDNRKPGSDLHDTSRSGNLLLRDAFEAAHGTPTDRLAVPPFLYFRKAAPGRSVRFGGLLAPGAGSVTADADLSAIWRHTAGARFQNYRAIFTVLDVPVVTRKWLETLLAGQPTTGVGCPGPWRDWVEGRAYKPLLAPSTVRIRSKDEQLPQESLGRAILRQIREHFEGRETDFETCAVEIWRFIAPATGECTVTRPSRDGGRDAVGTYLLGPAADRVSVEFGLEAKCYQESNSVGVKEMSRLISRIRHRQFGVFVTLSYFAKQVYEEVREDGHPIAMICGRDVVEALRQKGYGDLERVREWLDKGFPPRPGIDSVVDLGDKLGPIPVDVDKMLGRS</sequence>
<dbReference type="RefSeq" id="WP_397062472.1">
    <property type="nucleotide sequence ID" value="NZ_JBIRYL010000002.1"/>
</dbReference>
<accession>A0ABW7W225</accession>
<keyword evidence="3" id="KW-0378">Hydrolase</keyword>
<reference evidence="3 4" key="1">
    <citation type="submission" date="2024-10" db="EMBL/GenBank/DDBJ databases">
        <title>The Natural Products Discovery Center: Release of the First 8490 Sequenced Strains for Exploring Actinobacteria Biosynthetic Diversity.</title>
        <authorList>
            <person name="Kalkreuter E."/>
            <person name="Kautsar S.A."/>
            <person name="Yang D."/>
            <person name="Bader C.D."/>
            <person name="Teijaro C.N."/>
            <person name="Fluegel L."/>
            <person name="Davis C.M."/>
            <person name="Simpson J.R."/>
            <person name="Lauterbach L."/>
            <person name="Steele A.D."/>
            <person name="Gui C."/>
            <person name="Meng S."/>
            <person name="Li G."/>
            <person name="Viehrig K."/>
            <person name="Ye F."/>
            <person name="Su P."/>
            <person name="Kiefer A.F."/>
            <person name="Nichols A."/>
            <person name="Cepeda A.J."/>
            <person name="Yan W."/>
            <person name="Fan B."/>
            <person name="Jiang Y."/>
            <person name="Adhikari A."/>
            <person name="Zheng C.-J."/>
            <person name="Schuster L."/>
            <person name="Cowan T.M."/>
            <person name="Smanski M.J."/>
            <person name="Chevrette M.G."/>
            <person name="De Carvalho L.P.S."/>
            <person name="Shen B."/>
        </authorList>
    </citation>
    <scope>NUCLEOTIDE SEQUENCE [LARGE SCALE GENOMIC DNA]</scope>
    <source>
        <strain evidence="3 4">NPDC019377</strain>
    </source>
</reference>
<keyword evidence="4" id="KW-1185">Reference proteome</keyword>
<keyword evidence="3" id="KW-0540">Nuclease</keyword>
<dbReference type="GO" id="GO:0004519">
    <property type="term" value="F:endonuclease activity"/>
    <property type="evidence" value="ECO:0007669"/>
    <property type="project" value="UniProtKB-KW"/>
</dbReference>
<dbReference type="Gene3D" id="2.30.280.20">
    <property type="match status" value="1"/>
</dbReference>
<dbReference type="Proteomes" id="UP001611494">
    <property type="component" value="Unassembled WGS sequence"/>
</dbReference>
<evidence type="ECO:0000259" key="2">
    <source>
        <dbReference type="Pfam" id="PF18062"/>
    </source>
</evidence>
<dbReference type="EMBL" id="JBIRYL010000002">
    <property type="protein sequence ID" value="MFI2231227.1"/>
    <property type="molecule type" value="Genomic_DNA"/>
</dbReference>
<evidence type="ECO:0000313" key="4">
    <source>
        <dbReference type="Proteomes" id="UP001611494"/>
    </source>
</evidence>
<dbReference type="EC" id="3.1.21.-" evidence="3"/>
<dbReference type="Pfam" id="PF04471">
    <property type="entry name" value="Mrr_cat"/>
    <property type="match status" value="1"/>
</dbReference>
<dbReference type="Gene3D" id="3.40.1350.10">
    <property type="match status" value="1"/>
</dbReference>